<evidence type="ECO:0000256" key="1">
    <source>
        <dbReference type="SAM" id="SignalP"/>
    </source>
</evidence>
<name>A0AAP2GSW2_9BACT</name>
<dbReference type="Proteomes" id="UP001319080">
    <property type="component" value="Unassembled WGS sequence"/>
</dbReference>
<comment type="caution">
    <text evidence="2">The sequence shown here is derived from an EMBL/GenBank/DDBJ whole genome shotgun (WGS) entry which is preliminary data.</text>
</comment>
<keyword evidence="3" id="KW-1185">Reference proteome</keyword>
<keyword evidence="1" id="KW-0732">Signal</keyword>
<organism evidence="2 3">
    <name type="scientific">Dawidia cretensis</name>
    <dbReference type="NCBI Taxonomy" id="2782350"/>
    <lineage>
        <taxon>Bacteria</taxon>
        <taxon>Pseudomonadati</taxon>
        <taxon>Bacteroidota</taxon>
        <taxon>Cytophagia</taxon>
        <taxon>Cytophagales</taxon>
        <taxon>Chryseotaleaceae</taxon>
        <taxon>Dawidia</taxon>
    </lineage>
</organism>
<feature type="signal peptide" evidence="1">
    <location>
        <begin position="1"/>
        <end position="21"/>
    </location>
</feature>
<sequence length="203" mass="21704">MKQIVFSLLASILLVSASSCGSDDDDNKPADDLSEDITNLVPAALLTEMKSQGMPIHGGLTPPDLTGTFRASPLELKASNIEGDPYQPGHIFNDYVVTFFDQDNEDLSVTVNYENAPESGEGIGSFISGTGNKFSVFAEINASANGDDARMIQVTSGTMTNTGIKDLYYSLFMLDNGDNASGYWIDDGSGRISADEDGFSEKE</sequence>
<accession>A0AAP2GSW2</accession>
<gene>
    <name evidence="2" type="ORF">KK062_00140</name>
</gene>
<dbReference type="PROSITE" id="PS51257">
    <property type="entry name" value="PROKAR_LIPOPROTEIN"/>
    <property type="match status" value="1"/>
</dbReference>
<feature type="chain" id="PRO_5042929537" description="Lipoprotein" evidence="1">
    <location>
        <begin position="22"/>
        <end position="203"/>
    </location>
</feature>
<evidence type="ECO:0000313" key="3">
    <source>
        <dbReference type="Proteomes" id="UP001319080"/>
    </source>
</evidence>
<protein>
    <recommendedName>
        <fullName evidence="4">Lipoprotein</fullName>
    </recommendedName>
</protein>
<reference evidence="2 3" key="1">
    <citation type="submission" date="2021-05" db="EMBL/GenBank/DDBJ databases">
        <title>A Polyphasic approach of four new species of the genus Ohtaekwangia: Ohtaekwangia histidinii sp. nov., Ohtaekwangia cretensis sp. nov., Ohtaekwangia indiensis sp. nov., Ohtaekwangia reichenbachii sp. nov. from diverse environment.</title>
        <authorList>
            <person name="Octaviana S."/>
        </authorList>
    </citation>
    <scope>NUCLEOTIDE SEQUENCE [LARGE SCALE GENOMIC DNA]</scope>
    <source>
        <strain evidence="2 3">PWU5</strain>
    </source>
</reference>
<dbReference type="AlphaFoldDB" id="A0AAP2GSW2"/>
<dbReference type="RefSeq" id="WP_254082198.1">
    <property type="nucleotide sequence ID" value="NZ_JAHESE010000001.1"/>
</dbReference>
<dbReference type="EMBL" id="JAHESE010000001">
    <property type="protein sequence ID" value="MBT1706605.1"/>
    <property type="molecule type" value="Genomic_DNA"/>
</dbReference>
<proteinExistence type="predicted"/>
<evidence type="ECO:0000313" key="2">
    <source>
        <dbReference type="EMBL" id="MBT1706605.1"/>
    </source>
</evidence>
<evidence type="ECO:0008006" key="4">
    <source>
        <dbReference type="Google" id="ProtNLM"/>
    </source>
</evidence>